<sequence>MTNKRKEKVFVRREVGSDLASQDKLFEGTPVDLDTDANIILMILSHKPVLFRVSEEVADSLNDLDGDYDQDDWNDWDLYLEDLDEGLSFIARQQLFRKRIATRTSIGTV</sequence>
<dbReference type="Proteomes" id="UP000000305">
    <property type="component" value="Unassembled WGS sequence"/>
</dbReference>
<keyword evidence="2" id="KW-1185">Reference proteome</keyword>
<accession>E9GJM6</accession>
<organism evidence="1 2">
    <name type="scientific">Daphnia pulex</name>
    <name type="common">Water flea</name>
    <dbReference type="NCBI Taxonomy" id="6669"/>
    <lineage>
        <taxon>Eukaryota</taxon>
        <taxon>Metazoa</taxon>
        <taxon>Ecdysozoa</taxon>
        <taxon>Arthropoda</taxon>
        <taxon>Crustacea</taxon>
        <taxon>Branchiopoda</taxon>
        <taxon>Diplostraca</taxon>
        <taxon>Cladocera</taxon>
        <taxon>Anomopoda</taxon>
        <taxon>Daphniidae</taxon>
        <taxon>Daphnia</taxon>
    </lineage>
</organism>
<evidence type="ECO:0000313" key="2">
    <source>
        <dbReference type="Proteomes" id="UP000000305"/>
    </source>
</evidence>
<dbReference type="InParanoid" id="E9GJM6"/>
<reference evidence="1 2" key="1">
    <citation type="journal article" date="2011" name="Science">
        <title>The ecoresponsive genome of Daphnia pulex.</title>
        <authorList>
            <person name="Colbourne J.K."/>
            <person name="Pfrender M.E."/>
            <person name="Gilbert D."/>
            <person name="Thomas W.K."/>
            <person name="Tucker A."/>
            <person name="Oakley T.H."/>
            <person name="Tokishita S."/>
            <person name="Aerts A."/>
            <person name="Arnold G.J."/>
            <person name="Basu M.K."/>
            <person name="Bauer D.J."/>
            <person name="Caceres C.E."/>
            <person name="Carmel L."/>
            <person name="Casola C."/>
            <person name="Choi J.H."/>
            <person name="Detter J.C."/>
            <person name="Dong Q."/>
            <person name="Dusheyko S."/>
            <person name="Eads B.D."/>
            <person name="Frohlich T."/>
            <person name="Geiler-Samerotte K.A."/>
            <person name="Gerlach D."/>
            <person name="Hatcher P."/>
            <person name="Jogdeo S."/>
            <person name="Krijgsveld J."/>
            <person name="Kriventseva E.V."/>
            <person name="Kultz D."/>
            <person name="Laforsch C."/>
            <person name="Lindquist E."/>
            <person name="Lopez J."/>
            <person name="Manak J.R."/>
            <person name="Muller J."/>
            <person name="Pangilinan J."/>
            <person name="Patwardhan R.P."/>
            <person name="Pitluck S."/>
            <person name="Pritham E.J."/>
            <person name="Rechtsteiner A."/>
            <person name="Rho M."/>
            <person name="Rogozin I.B."/>
            <person name="Sakarya O."/>
            <person name="Salamov A."/>
            <person name="Schaack S."/>
            <person name="Shapiro H."/>
            <person name="Shiga Y."/>
            <person name="Skalitzky C."/>
            <person name="Smith Z."/>
            <person name="Souvorov A."/>
            <person name="Sung W."/>
            <person name="Tang Z."/>
            <person name="Tsuchiya D."/>
            <person name="Tu H."/>
            <person name="Vos H."/>
            <person name="Wang M."/>
            <person name="Wolf Y.I."/>
            <person name="Yamagata H."/>
            <person name="Yamada T."/>
            <person name="Ye Y."/>
            <person name="Shaw J.R."/>
            <person name="Andrews J."/>
            <person name="Crease T.J."/>
            <person name="Tang H."/>
            <person name="Lucas S.M."/>
            <person name="Robertson H.M."/>
            <person name="Bork P."/>
            <person name="Koonin E.V."/>
            <person name="Zdobnov E.M."/>
            <person name="Grigoriev I.V."/>
            <person name="Lynch M."/>
            <person name="Boore J.L."/>
        </authorList>
    </citation>
    <scope>NUCLEOTIDE SEQUENCE [LARGE SCALE GENOMIC DNA]</scope>
</reference>
<proteinExistence type="predicted"/>
<dbReference type="AlphaFoldDB" id="E9GJM6"/>
<evidence type="ECO:0000313" key="1">
    <source>
        <dbReference type="EMBL" id="EFX80289.1"/>
    </source>
</evidence>
<dbReference type="KEGG" id="dpx:DAPPUDRAFT_103606"/>
<dbReference type="EMBL" id="GL732548">
    <property type="protein sequence ID" value="EFX80289.1"/>
    <property type="molecule type" value="Genomic_DNA"/>
</dbReference>
<protein>
    <submittedName>
        <fullName evidence="1">Uncharacterized protein</fullName>
    </submittedName>
</protein>
<dbReference type="HOGENOM" id="CLU_2186562_0_0_1"/>
<gene>
    <name evidence="1" type="ORF">DAPPUDRAFT_103606</name>
</gene>
<name>E9GJM6_DAPPU</name>